<sequence>MEERRRRLLYMRGMLILKQEQLLNSRSVWVRAAWQNRKKESEYYTLFQVMRNQDTDLFFKFYRMTPALFDKLHGLVGRRLEKQHAVREPITSGERLAMTLRGCVENAFGIMAARYRIFRTTIKLQPENAEGVVKGACVLHNVLCEESGGRSAYCPVGFADHEDAFGNVIDGTWRNDVSGVTSRFDLRASHSRNSSHSAQWVRNQYAQYFTKEGKVSWQWDMLNIPEPNH</sequence>
<dbReference type="AlphaFoldDB" id="A0A9J6H747"/>
<evidence type="ECO:0000256" key="2">
    <source>
        <dbReference type="ARBA" id="ARBA00022723"/>
    </source>
</evidence>
<dbReference type="VEuPathDB" id="VectorBase:HLOH_057503"/>
<evidence type="ECO:0000256" key="1">
    <source>
        <dbReference type="ARBA" id="ARBA00001968"/>
    </source>
</evidence>
<dbReference type="GO" id="GO:0046872">
    <property type="term" value="F:metal ion binding"/>
    <property type="evidence" value="ECO:0007669"/>
    <property type="project" value="UniProtKB-KW"/>
</dbReference>
<organism evidence="4 5">
    <name type="scientific">Haemaphysalis longicornis</name>
    <name type="common">Bush tick</name>
    <dbReference type="NCBI Taxonomy" id="44386"/>
    <lineage>
        <taxon>Eukaryota</taxon>
        <taxon>Metazoa</taxon>
        <taxon>Ecdysozoa</taxon>
        <taxon>Arthropoda</taxon>
        <taxon>Chelicerata</taxon>
        <taxon>Arachnida</taxon>
        <taxon>Acari</taxon>
        <taxon>Parasitiformes</taxon>
        <taxon>Ixodida</taxon>
        <taxon>Ixodoidea</taxon>
        <taxon>Ixodidae</taxon>
        <taxon>Haemaphysalinae</taxon>
        <taxon>Haemaphysalis</taxon>
    </lineage>
</organism>
<dbReference type="EMBL" id="JABSTR010000505">
    <property type="protein sequence ID" value="KAH9382858.1"/>
    <property type="molecule type" value="Genomic_DNA"/>
</dbReference>
<dbReference type="OrthoDB" id="6627079at2759"/>
<reference evidence="4 5" key="1">
    <citation type="journal article" date="2020" name="Cell">
        <title>Large-Scale Comparative Analyses of Tick Genomes Elucidate Their Genetic Diversity and Vector Capacities.</title>
        <authorList>
            <consortium name="Tick Genome and Microbiome Consortium (TIGMIC)"/>
            <person name="Jia N."/>
            <person name="Wang J."/>
            <person name="Shi W."/>
            <person name="Du L."/>
            <person name="Sun Y."/>
            <person name="Zhan W."/>
            <person name="Jiang J.F."/>
            <person name="Wang Q."/>
            <person name="Zhang B."/>
            <person name="Ji P."/>
            <person name="Bell-Sakyi L."/>
            <person name="Cui X.M."/>
            <person name="Yuan T.T."/>
            <person name="Jiang B.G."/>
            <person name="Yang W.F."/>
            <person name="Lam T.T."/>
            <person name="Chang Q.C."/>
            <person name="Ding S.J."/>
            <person name="Wang X.J."/>
            <person name="Zhu J.G."/>
            <person name="Ruan X.D."/>
            <person name="Zhao L."/>
            <person name="Wei J.T."/>
            <person name="Ye R.Z."/>
            <person name="Que T.C."/>
            <person name="Du C.H."/>
            <person name="Zhou Y.H."/>
            <person name="Cheng J.X."/>
            <person name="Dai P.F."/>
            <person name="Guo W.B."/>
            <person name="Han X.H."/>
            <person name="Huang E.J."/>
            <person name="Li L.F."/>
            <person name="Wei W."/>
            <person name="Gao Y.C."/>
            <person name="Liu J.Z."/>
            <person name="Shao H.Z."/>
            <person name="Wang X."/>
            <person name="Wang C.C."/>
            <person name="Yang T.C."/>
            <person name="Huo Q.B."/>
            <person name="Li W."/>
            <person name="Chen H.Y."/>
            <person name="Chen S.E."/>
            <person name="Zhou L.G."/>
            <person name="Ni X.B."/>
            <person name="Tian J.H."/>
            <person name="Sheng Y."/>
            <person name="Liu T."/>
            <person name="Pan Y.S."/>
            <person name="Xia L.Y."/>
            <person name="Li J."/>
            <person name="Zhao F."/>
            <person name="Cao W.C."/>
        </authorList>
    </citation>
    <scope>NUCLEOTIDE SEQUENCE [LARGE SCALE GENOMIC DNA]</scope>
    <source>
        <strain evidence="4">HaeL-2018</strain>
    </source>
</reference>
<dbReference type="Proteomes" id="UP000821853">
    <property type="component" value="Unassembled WGS sequence"/>
</dbReference>
<evidence type="ECO:0000313" key="4">
    <source>
        <dbReference type="EMBL" id="KAH9382858.1"/>
    </source>
</evidence>
<dbReference type="OMA" id="THEGDWR"/>
<keyword evidence="2" id="KW-0479">Metal-binding</keyword>
<name>A0A9J6H747_HAELO</name>
<protein>
    <recommendedName>
        <fullName evidence="3">DDE Tnp4 domain-containing protein</fullName>
    </recommendedName>
</protein>
<dbReference type="Pfam" id="PF13359">
    <property type="entry name" value="DDE_Tnp_4"/>
    <property type="match status" value="1"/>
</dbReference>
<accession>A0A9J6H747</accession>
<evidence type="ECO:0000259" key="3">
    <source>
        <dbReference type="Pfam" id="PF13359"/>
    </source>
</evidence>
<gene>
    <name evidence="4" type="ORF">HPB48_023420</name>
</gene>
<evidence type="ECO:0000313" key="5">
    <source>
        <dbReference type="Proteomes" id="UP000821853"/>
    </source>
</evidence>
<feature type="domain" description="DDE Tnp4" evidence="3">
    <location>
        <begin position="95"/>
        <end position="141"/>
    </location>
</feature>
<keyword evidence="5" id="KW-1185">Reference proteome</keyword>
<comment type="caution">
    <text evidence="4">The sequence shown here is derived from an EMBL/GenBank/DDBJ whole genome shotgun (WGS) entry which is preliminary data.</text>
</comment>
<dbReference type="InterPro" id="IPR027806">
    <property type="entry name" value="HARBI1_dom"/>
</dbReference>
<comment type="cofactor">
    <cofactor evidence="1">
        <name>a divalent metal cation</name>
        <dbReference type="ChEBI" id="CHEBI:60240"/>
    </cofactor>
</comment>
<proteinExistence type="predicted"/>